<organism evidence="1 2">
    <name type="scientific">Ceratopteris richardii</name>
    <name type="common">Triangle waterfern</name>
    <dbReference type="NCBI Taxonomy" id="49495"/>
    <lineage>
        <taxon>Eukaryota</taxon>
        <taxon>Viridiplantae</taxon>
        <taxon>Streptophyta</taxon>
        <taxon>Embryophyta</taxon>
        <taxon>Tracheophyta</taxon>
        <taxon>Polypodiopsida</taxon>
        <taxon>Polypodiidae</taxon>
        <taxon>Polypodiales</taxon>
        <taxon>Pteridineae</taxon>
        <taxon>Pteridaceae</taxon>
        <taxon>Parkerioideae</taxon>
        <taxon>Ceratopteris</taxon>
    </lineage>
</organism>
<keyword evidence="2" id="KW-1185">Reference proteome</keyword>
<reference evidence="1" key="1">
    <citation type="submission" date="2021-08" db="EMBL/GenBank/DDBJ databases">
        <title>WGS assembly of Ceratopteris richardii.</title>
        <authorList>
            <person name="Marchant D.B."/>
            <person name="Chen G."/>
            <person name="Jenkins J."/>
            <person name="Shu S."/>
            <person name="Leebens-Mack J."/>
            <person name="Grimwood J."/>
            <person name="Schmutz J."/>
            <person name="Soltis P."/>
            <person name="Soltis D."/>
            <person name="Chen Z.-H."/>
        </authorList>
    </citation>
    <scope>NUCLEOTIDE SEQUENCE</scope>
    <source>
        <strain evidence="1">Whitten #5841</strain>
        <tissue evidence="1">Leaf</tissue>
    </source>
</reference>
<accession>A0A8T2RCE6</accession>
<dbReference type="EMBL" id="CM035433">
    <property type="protein sequence ID" value="KAH7293511.1"/>
    <property type="molecule type" value="Genomic_DNA"/>
</dbReference>
<name>A0A8T2RCE6_CERRI</name>
<sequence>MVSMRPTFYRQQQLVAIIDISGISLKRMRIQSSLKTLAQIHKSDFSIMMKPKLLHMSTKPNSISLSAPCMQRTNWSLRSWQPSRYAQNEMASFTSTRRHTHIDYTKQHIVLKLVLKLTRNEHNRESKREGSHFSFYYSNEGANFAYNPLSL</sequence>
<evidence type="ECO:0000313" key="2">
    <source>
        <dbReference type="Proteomes" id="UP000825935"/>
    </source>
</evidence>
<comment type="caution">
    <text evidence="1">The sequence shown here is derived from an EMBL/GenBank/DDBJ whole genome shotgun (WGS) entry which is preliminary data.</text>
</comment>
<gene>
    <name evidence="1" type="ORF">KP509_28G028800</name>
</gene>
<dbReference type="Proteomes" id="UP000825935">
    <property type="component" value="Chromosome 28"/>
</dbReference>
<proteinExistence type="predicted"/>
<protein>
    <submittedName>
        <fullName evidence="1">Uncharacterized protein</fullName>
    </submittedName>
</protein>
<dbReference type="AlphaFoldDB" id="A0A8T2RCE6"/>
<evidence type="ECO:0000313" key="1">
    <source>
        <dbReference type="EMBL" id="KAH7293511.1"/>
    </source>
</evidence>